<dbReference type="GO" id="GO:0003676">
    <property type="term" value="F:nucleic acid binding"/>
    <property type="evidence" value="ECO:0007669"/>
    <property type="project" value="InterPro"/>
</dbReference>
<feature type="region of interest" description="Disordered" evidence="5">
    <location>
        <begin position="24"/>
        <end position="80"/>
    </location>
</feature>
<dbReference type="SUPFAM" id="SSF141571">
    <property type="entry name" value="Pentapeptide repeat-like"/>
    <property type="match status" value="1"/>
</dbReference>
<evidence type="ECO:0000256" key="2">
    <source>
        <dbReference type="ARBA" id="ARBA00022695"/>
    </source>
</evidence>
<dbReference type="SUPFAM" id="SSF57756">
    <property type="entry name" value="Retrovirus zinc finger-like domains"/>
    <property type="match status" value="1"/>
</dbReference>
<dbReference type="GO" id="GO:0008270">
    <property type="term" value="F:zinc ion binding"/>
    <property type="evidence" value="ECO:0007669"/>
    <property type="project" value="UniProtKB-KW"/>
</dbReference>
<evidence type="ECO:0000256" key="1">
    <source>
        <dbReference type="ARBA" id="ARBA00022679"/>
    </source>
</evidence>
<dbReference type="InterPro" id="IPR001878">
    <property type="entry name" value="Znf_CCHC"/>
</dbReference>
<name>A0A6L2LT05_TANCI</name>
<proteinExistence type="predicted"/>
<dbReference type="Gene3D" id="4.10.60.10">
    <property type="entry name" value="Zinc finger, CCHC-type"/>
    <property type="match status" value="1"/>
</dbReference>
<dbReference type="GO" id="GO:0004190">
    <property type="term" value="F:aspartic-type endopeptidase activity"/>
    <property type="evidence" value="ECO:0007669"/>
    <property type="project" value="InterPro"/>
</dbReference>
<sequence length="1130" mass="125911">MIPLSTHIDTTPIPIVAYTISSSPDYSITSDTESGPSEDPSSDHIPPLPATSPFLSSTDDSSDSDVPDTPLSPTYGTPFTKTILSTQRSPAASGSFQRQVMVLAPGQPIPHGRPLDFTSYDSSRDSSSSSSSEISPDPSSDDLSDSSSDHSLLAPSSGMRPSHHLCSLVSSIPRSSIAITDRSSHDSSFASPSRKRSRSPTAFVSLSSPILGALSYARADLLPPPKRLRSSDFAMDLKDSSMERFEPSRSKETELKLDVDVVRSDRIYIDPEIQAEINECIAYVNALRDRGVDARVAVEAVDREEIKTGARGSVEVRVDRVTHPLIVDDILDPTQEDGAVEIMYETLGDLVQRFHDHTVEIHVHRVQAIEGIQRDQGHRIVETRKHIIDMLGRIRELERVNMRLRDMMDVASRRVTRSQRKELRQIWHFRFYDRMRIARLEACARRMVLTEEDKVKRFVEGLPDNIQGNVIAAEPTKLQDAIRITNNLMDQKLKGYARSTENKRRLENNPRVRNQPGIVCYECGRPRHFRKDCPKLRNQNRRNQVGNKNGNKTGGNEATMAYAIGGGGENPNSNVVTGTFLLNNCYASMLFDSGADRSLVSSTFSVVLDVAPSTLDTSYAIEISSFEVIIGMDWLAKYHALIVCDEKVVRIPYGDEVLTQKYIQKGCQVYLAQVTSKKAEDKSEEKRLEDVPIVQEFPEVFPEDFPGLLPARQTSGQSERTIQTLEDMLHACVLDFGKGWDRHLSLVELSYNNSYHTSIKAASFEALYGCKCRSPICCAEVGDSQLTGLEIIHETTEKIVQIKSQKLSKVHSTFHVSNLKKYLADKPLDIPLNEIQANNKLHFIEEPVEIMDREVKRLKQSRIPIVKVRWNSRRGPEFTWKREDQIQKKYPHLFTNSAPMAELGGLWSDTRYDIYVPAFTKDHKGKKINTPYPEKTNTSYPEQTNTPYWKYGMNIIFCDLDNSTNNVLIPLDSWTSGLLVYKSPLSVLNFTFSCSSKPQSLSKHQLPIFPQELKFKDEYSFSFGESVSKACLTALVSASVFFAVDPALAFKGGGPYGSEVTRGQDLTGAKLLGASFFDADLTGADLSDADLRGADFSLANVTKVNLTNANLEGALVTGNTSFKGSIITGA</sequence>
<keyword evidence="2" id="KW-0548">Nucleotidyltransferase</keyword>
<reference evidence="7" key="1">
    <citation type="journal article" date="2019" name="Sci. Rep.">
        <title>Draft genome of Tanacetum cinerariifolium, the natural source of mosquito coil.</title>
        <authorList>
            <person name="Yamashiro T."/>
            <person name="Shiraishi A."/>
            <person name="Satake H."/>
            <person name="Nakayama K."/>
        </authorList>
    </citation>
    <scope>NUCLEOTIDE SEQUENCE</scope>
</reference>
<dbReference type="PROSITE" id="PS00141">
    <property type="entry name" value="ASP_PROTEASE"/>
    <property type="match status" value="1"/>
</dbReference>
<dbReference type="InterPro" id="IPR036397">
    <property type="entry name" value="RNaseH_sf"/>
</dbReference>
<keyword evidence="4" id="KW-0862">Zinc</keyword>
<dbReference type="PROSITE" id="PS50158">
    <property type="entry name" value="ZF_CCHC"/>
    <property type="match status" value="1"/>
</dbReference>
<dbReference type="InterPro" id="IPR001646">
    <property type="entry name" value="5peptide_repeat"/>
</dbReference>
<evidence type="ECO:0000313" key="7">
    <source>
        <dbReference type="EMBL" id="GEU63235.1"/>
    </source>
</evidence>
<feature type="non-terminal residue" evidence="7">
    <location>
        <position position="1130"/>
    </location>
</feature>
<dbReference type="PANTHER" id="PTHR47200">
    <property type="entry name" value="THYLAKOID LUMENAL 15 KDA PROTEIN 1, CHLOROPLASTIC"/>
    <property type="match status" value="1"/>
</dbReference>
<dbReference type="Gene3D" id="3.30.420.10">
    <property type="entry name" value="Ribonuclease H-like superfamily/Ribonuclease H"/>
    <property type="match status" value="1"/>
</dbReference>
<dbReference type="SUPFAM" id="SSF53098">
    <property type="entry name" value="Ribonuclease H-like"/>
    <property type="match status" value="1"/>
</dbReference>
<dbReference type="GO" id="GO:0006508">
    <property type="term" value="P:proteolysis"/>
    <property type="evidence" value="ECO:0007669"/>
    <property type="project" value="InterPro"/>
</dbReference>
<dbReference type="Gene3D" id="2.160.20.80">
    <property type="entry name" value="E3 ubiquitin-protein ligase SopA"/>
    <property type="match status" value="1"/>
</dbReference>
<keyword evidence="4" id="KW-0863">Zinc-finger</keyword>
<evidence type="ECO:0000256" key="5">
    <source>
        <dbReference type="SAM" id="MobiDB-lite"/>
    </source>
</evidence>
<dbReference type="Pfam" id="PF00805">
    <property type="entry name" value="Pentapeptide"/>
    <property type="match status" value="1"/>
</dbReference>
<feature type="compositionally biased region" description="Low complexity" evidence="5">
    <location>
        <begin position="119"/>
        <end position="138"/>
    </location>
</feature>
<protein>
    <submittedName>
        <fullName evidence="7">Thylakoid lumenal 15 kDa protein 1, chloroplastic</fullName>
    </submittedName>
</protein>
<evidence type="ECO:0000259" key="6">
    <source>
        <dbReference type="PROSITE" id="PS50158"/>
    </source>
</evidence>
<dbReference type="GO" id="GO:0009534">
    <property type="term" value="C:chloroplast thylakoid"/>
    <property type="evidence" value="ECO:0007669"/>
    <property type="project" value="TreeGrafter"/>
</dbReference>
<accession>A0A6L2LT05</accession>
<dbReference type="AlphaFoldDB" id="A0A6L2LT05"/>
<keyword evidence="3" id="KW-0695">RNA-directed DNA polymerase</keyword>
<keyword evidence="4" id="KW-0479">Metal-binding</keyword>
<evidence type="ECO:0000256" key="3">
    <source>
        <dbReference type="ARBA" id="ARBA00022918"/>
    </source>
</evidence>
<gene>
    <name evidence="7" type="ORF">Tci_035213</name>
</gene>
<dbReference type="InterPro" id="IPR012337">
    <property type="entry name" value="RNaseH-like_sf"/>
</dbReference>
<dbReference type="EMBL" id="BKCJ010004812">
    <property type="protein sequence ID" value="GEU63235.1"/>
    <property type="molecule type" value="Genomic_DNA"/>
</dbReference>
<comment type="caution">
    <text evidence="7">The sequence shown here is derived from an EMBL/GenBank/DDBJ whole genome shotgun (WGS) entry which is preliminary data.</text>
</comment>
<dbReference type="InterPro" id="IPR001969">
    <property type="entry name" value="Aspartic_peptidase_AS"/>
</dbReference>
<dbReference type="PANTHER" id="PTHR47200:SF2">
    <property type="entry name" value="THYLAKOID LUMENAL 15 KDA PROTEIN 1, CHLOROPLASTIC"/>
    <property type="match status" value="1"/>
</dbReference>
<dbReference type="Pfam" id="PF08284">
    <property type="entry name" value="RVP_2"/>
    <property type="match status" value="1"/>
</dbReference>
<keyword evidence="1" id="KW-0808">Transferase</keyword>
<feature type="domain" description="CCHC-type" evidence="6">
    <location>
        <begin position="520"/>
        <end position="535"/>
    </location>
</feature>
<dbReference type="SMART" id="SM00343">
    <property type="entry name" value="ZnF_C2HC"/>
    <property type="match status" value="1"/>
</dbReference>
<evidence type="ECO:0000256" key="4">
    <source>
        <dbReference type="PROSITE-ProRule" id="PRU00047"/>
    </source>
</evidence>
<feature type="region of interest" description="Disordered" evidence="5">
    <location>
        <begin position="105"/>
        <end position="161"/>
    </location>
</feature>
<feature type="region of interest" description="Disordered" evidence="5">
    <location>
        <begin position="179"/>
        <end position="201"/>
    </location>
</feature>
<dbReference type="InterPro" id="IPR044213">
    <property type="entry name" value="At2g44920-like"/>
</dbReference>
<dbReference type="GO" id="GO:0003964">
    <property type="term" value="F:RNA-directed DNA polymerase activity"/>
    <property type="evidence" value="ECO:0007669"/>
    <property type="project" value="UniProtKB-KW"/>
</dbReference>
<dbReference type="InterPro" id="IPR036875">
    <property type="entry name" value="Znf_CCHC_sf"/>
</dbReference>
<feature type="compositionally biased region" description="Polar residues" evidence="5">
    <location>
        <begin position="24"/>
        <end position="35"/>
    </location>
</feature>
<feature type="compositionally biased region" description="Low complexity" evidence="5">
    <location>
        <begin position="145"/>
        <end position="157"/>
    </location>
</feature>
<organism evidence="7">
    <name type="scientific">Tanacetum cinerariifolium</name>
    <name type="common">Dalmatian daisy</name>
    <name type="synonym">Chrysanthemum cinerariifolium</name>
    <dbReference type="NCBI Taxonomy" id="118510"/>
    <lineage>
        <taxon>Eukaryota</taxon>
        <taxon>Viridiplantae</taxon>
        <taxon>Streptophyta</taxon>
        <taxon>Embryophyta</taxon>
        <taxon>Tracheophyta</taxon>
        <taxon>Spermatophyta</taxon>
        <taxon>Magnoliopsida</taxon>
        <taxon>eudicotyledons</taxon>
        <taxon>Gunneridae</taxon>
        <taxon>Pentapetalae</taxon>
        <taxon>asterids</taxon>
        <taxon>campanulids</taxon>
        <taxon>Asterales</taxon>
        <taxon>Asteraceae</taxon>
        <taxon>Asteroideae</taxon>
        <taxon>Anthemideae</taxon>
        <taxon>Anthemidinae</taxon>
        <taxon>Tanacetum</taxon>
    </lineage>
</organism>